<gene>
    <name evidence="1" type="ORF">GCM10007209_06310</name>
</gene>
<accession>A0A830DP29</accession>
<name>A0A830DP29_9EURY</name>
<dbReference type="AlphaFoldDB" id="A0A830DP29"/>
<protein>
    <submittedName>
        <fullName evidence="1">Uncharacterized protein</fullName>
    </submittedName>
</protein>
<reference evidence="1" key="2">
    <citation type="submission" date="2020-09" db="EMBL/GenBank/DDBJ databases">
        <authorList>
            <person name="Sun Q."/>
            <person name="Sedlacek I."/>
        </authorList>
    </citation>
    <scope>NUCLEOTIDE SEQUENCE</scope>
    <source>
        <strain evidence="1">CCM 7217</strain>
    </source>
</reference>
<sequence length="65" mass="7394">MVEEGDRAPVQCDLFAARLAEVREVDGGAKAVFGCHVHTFDTIIPKDSLKRIYVRDVMYSHIFRI</sequence>
<dbReference type="EMBL" id="BMCI01000001">
    <property type="protein sequence ID" value="GGC47427.1"/>
    <property type="molecule type" value="Genomic_DNA"/>
</dbReference>
<proteinExistence type="predicted"/>
<reference evidence="1" key="1">
    <citation type="journal article" date="2014" name="Int. J. Syst. Evol. Microbiol.">
        <title>Complete genome sequence of Corynebacterium casei LMG S-19264T (=DSM 44701T), isolated from a smear-ripened cheese.</title>
        <authorList>
            <consortium name="US DOE Joint Genome Institute (JGI-PGF)"/>
            <person name="Walter F."/>
            <person name="Albersmeier A."/>
            <person name="Kalinowski J."/>
            <person name="Ruckert C."/>
        </authorList>
    </citation>
    <scope>NUCLEOTIDE SEQUENCE</scope>
    <source>
        <strain evidence="1">CCM 7217</strain>
    </source>
</reference>
<evidence type="ECO:0000313" key="1">
    <source>
        <dbReference type="EMBL" id="GGC47427.1"/>
    </source>
</evidence>
<organism evidence="1 2">
    <name type="scientific">Haloferax sulfurifontis</name>
    <dbReference type="NCBI Taxonomy" id="255616"/>
    <lineage>
        <taxon>Archaea</taxon>
        <taxon>Methanobacteriati</taxon>
        <taxon>Methanobacteriota</taxon>
        <taxon>Stenosarchaea group</taxon>
        <taxon>Halobacteria</taxon>
        <taxon>Halobacteriales</taxon>
        <taxon>Haloferacaceae</taxon>
        <taxon>Haloferax</taxon>
    </lineage>
</organism>
<comment type="caution">
    <text evidence="1">The sequence shown here is derived from an EMBL/GenBank/DDBJ whole genome shotgun (WGS) entry which is preliminary data.</text>
</comment>
<dbReference type="Proteomes" id="UP000646833">
    <property type="component" value="Unassembled WGS sequence"/>
</dbReference>
<evidence type="ECO:0000313" key="2">
    <source>
        <dbReference type="Proteomes" id="UP000646833"/>
    </source>
</evidence>